<organism evidence="1">
    <name type="scientific">Albugo laibachii Nc14</name>
    <dbReference type="NCBI Taxonomy" id="890382"/>
    <lineage>
        <taxon>Eukaryota</taxon>
        <taxon>Sar</taxon>
        <taxon>Stramenopiles</taxon>
        <taxon>Oomycota</taxon>
        <taxon>Peronosporomycetes</taxon>
        <taxon>Albuginales</taxon>
        <taxon>Albuginaceae</taxon>
        <taxon>Albugo</taxon>
    </lineage>
</organism>
<sequence>MIDSIPPILSSDVSWFLQTHYKVPRCDRINTSALDTLSERTNSILPYIEAESRYWAVCIITSEKSLRTVQLSSYIDRHLSRVSLLMSTTFS</sequence>
<accession>F0WAD1</accession>
<reference evidence="1" key="2">
    <citation type="submission" date="2011-02" db="EMBL/GenBank/DDBJ databases">
        <authorList>
            <person name="MacLean D."/>
        </authorList>
    </citation>
    <scope>NUCLEOTIDE SEQUENCE</scope>
</reference>
<reference evidence="1" key="1">
    <citation type="journal article" date="2011" name="PLoS Biol.">
        <title>Gene gain and loss during evolution of obligate parasitism in the white rust pathogen of Arabidopsis thaliana.</title>
        <authorList>
            <person name="Kemen E."/>
            <person name="Gardiner A."/>
            <person name="Schultz-Larsen T."/>
            <person name="Kemen A.C."/>
            <person name="Balmuth A.L."/>
            <person name="Robert-Seilaniantz A."/>
            <person name="Bailey K."/>
            <person name="Holub E."/>
            <person name="Studholme D.J."/>
            <person name="Maclean D."/>
            <person name="Jones J.D."/>
        </authorList>
    </citation>
    <scope>NUCLEOTIDE SEQUENCE</scope>
</reference>
<proteinExistence type="predicted"/>
<dbReference type="EMBL" id="FR824090">
    <property type="protein sequence ID" value="CCA18102.1"/>
    <property type="molecule type" value="Genomic_DNA"/>
</dbReference>
<dbReference type="HOGENOM" id="CLU_2431547_0_0_1"/>
<name>F0WAD1_9STRA</name>
<dbReference type="AlphaFoldDB" id="F0WAD1"/>
<gene>
    <name evidence="1" type="primary">AlNc14C45G3661</name>
    <name evidence="1" type="ORF">ALNC14_042450</name>
</gene>
<protein>
    <submittedName>
        <fullName evidence="1">AlNc14C45G3661 protein</fullName>
    </submittedName>
</protein>
<evidence type="ECO:0000313" key="1">
    <source>
        <dbReference type="EMBL" id="CCA18102.1"/>
    </source>
</evidence>